<evidence type="ECO:0000256" key="15">
    <source>
        <dbReference type="ARBA" id="ARBA00075285"/>
    </source>
</evidence>
<protein>
    <recommendedName>
        <fullName evidence="14">Cytosol non-specific dipeptidase</fullName>
        <ecNumber evidence="11">3.4.13.18</ecNumber>
    </recommendedName>
    <alternativeName>
        <fullName evidence="17">Aminoacyl-histidine dipeptidase</fullName>
    </alternativeName>
    <alternativeName>
        <fullName evidence="16">Beta-alanyl-histidine dipeptidase</fullName>
    </alternativeName>
    <alternativeName>
        <fullName evidence="15">Carnosinase</fullName>
    </alternativeName>
    <alternativeName>
        <fullName evidence="12">Peptidase D</fullName>
    </alternativeName>
    <alternativeName>
        <fullName evidence="18">Xaa-His dipeptidase</fullName>
    </alternativeName>
</protein>
<evidence type="ECO:0000256" key="13">
    <source>
        <dbReference type="ARBA" id="ARBA00061423"/>
    </source>
</evidence>
<evidence type="ECO:0000256" key="7">
    <source>
        <dbReference type="ARBA" id="ARBA00022997"/>
    </source>
</evidence>
<dbReference type="PIRSF" id="PIRSF016599">
    <property type="entry name" value="Xaa-His_dipept"/>
    <property type="match status" value="1"/>
</dbReference>
<keyword evidence="8" id="KW-0482">Metalloprotease</keyword>
<dbReference type="GO" id="GO:0005829">
    <property type="term" value="C:cytosol"/>
    <property type="evidence" value="ECO:0007669"/>
    <property type="project" value="TreeGrafter"/>
</dbReference>
<keyword evidence="3" id="KW-0645">Protease</keyword>
<evidence type="ECO:0000256" key="8">
    <source>
        <dbReference type="ARBA" id="ARBA00023049"/>
    </source>
</evidence>
<evidence type="ECO:0000313" key="20">
    <source>
        <dbReference type="EMBL" id="SUO96859.1"/>
    </source>
</evidence>
<dbReference type="CDD" id="cd03890">
    <property type="entry name" value="M20_pepD"/>
    <property type="match status" value="1"/>
</dbReference>
<dbReference type="NCBIfam" id="TIGR01893">
    <property type="entry name" value="aa-his-dipept"/>
    <property type="match status" value="1"/>
</dbReference>
<comment type="cofactor">
    <cofactor evidence="1">
        <name>Co(2+)</name>
        <dbReference type="ChEBI" id="CHEBI:48828"/>
    </cofactor>
</comment>
<dbReference type="RefSeq" id="WP_072575895.1">
    <property type="nucleotide sequence ID" value="NZ_LWHB01000034.1"/>
</dbReference>
<evidence type="ECO:0000256" key="18">
    <source>
        <dbReference type="ARBA" id="ARBA00078074"/>
    </source>
</evidence>
<dbReference type="Pfam" id="PF07687">
    <property type="entry name" value="M20_dimer"/>
    <property type="match status" value="1"/>
</dbReference>
<evidence type="ECO:0000256" key="11">
    <source>
        <dbReference type="ARBA" id="ARBA00038976"/>
    </source>
</evidence>
<evidence type="ECO:0000256" key="16">
    <source>
        <dbReference type="ARBA" id="ARBA00076004"/>
    </source>
</evidence>
<feature type="domain" description="Peptidase M20 dimerisation" evidence="19">
    <location>
        <begin position="206"/>
        <end position="287"/>
    </location>
</feature>
<dbReference type="InterPro" id="IPR001160">
    <property type="entry name" value="Peptidase_M20C"/>
</dbReference>
<keyword evidence="21" id="KW-1185">Reference proteome</keyword>
<dbReference type="Proteomes" id="UP000254601">
    <property type="component" value="Unassembled WGS sequence"/>
</dbReference>
<gene>
    <name evidence="20" type="primary">pepD</name>
    <name evidence="20" type="ORF">NCTC13337_02053</name>
</gene>
<dbReference type="GO" id="GO:0006508">
    <property type="term" value="P:proteolysis"/>
    <property type="evidence" value="ECO:0007669"/>
    <property type="project" value="UniProtKB-KW"/>
</dbReference>
<dbReference type="PANTHER" id="PTHR43501">
    <property type="entry name" value="CYTOSOL NON-SPECIFIC DIPEPTIDASE"/>
    <property type="match status" value="1"/>
</dbReference>
<evidence type="ECO:0000256" key="3">
    <source>
        <dbReference type="ARBA" id="ARBA00022670"/>
    </source>
</evidence>
<dbReference type="SUPFAM" id="SSF53187">
    <property type="entry name" value="Zn-dependent exopeptidases"/>
    <property type="match status" value="1"/>
</dbReference>
<dbReference type="FunFam" id="3.40.630.10:FF:000015">
    <property type="entry name" value="Aminoacyl-histidine dipeptidase PepD"/>
    <property type="match status" value="1"/>
</dbReference>
<dbReference type="EMBL" id="UHIC01000001">
    <property type="protein sequence ID" value="SUO96859.1"/>
    <property type="molecule type" value="Genomic_DNA"/>
</dbReference>
<dbReference type="InterPro" id="IPR011650">
    <property type="entry name" value="Peptidase_M20_dimer"/>
</dbReference>
<evidence type="ECO:0000256" key="14">
    <source>
        <dbReference type="ARBA" id="ARBA00071271"/>
    </source>
</evidence>
<evidence type="ECO:0000256" key="9">
    <source>
        <dbReference type="ARBA" id="ARBA00023285"/>
    </source>
</evidence>
<dbReference type="OrthoDB" id="9773892at2"/>
<evidence type="ECO:0000313" key="21">
    <source>
        <dbReference type="Proteomes" id="UP000254601"/>
    </source>
</evidence>
<evidence type="ECO:0000256" key="4">
    <source>
        <dbReference type="ARBA" id="ARBA00022723"/>
    </source>
</evidence>
<dbReference type="InterPro" id="IPR002933">
    <property type="entry name" value="Peptidase_M20"/>
</dbReference>
<comment type="cofactor">
    <cofactor evidence="2">
        <name>Zn(2+)</name>
        <dbReference type="ChEBI" id="CHEBI:29105"/>
    </cofactor>
</comment>
<dbReference type="Gene3D" id="3.40.630.10">
    <property type="entry name" value="Zn peptidases"/>
    <property type="match status" value="2"/>
</dbReference>
<keyword evidence="4" id="KW-0479">Metal-binding</keyword>
<dbReference type="GO" id="GO:0070573">
    <property type="term" value="F:metallodipeptidase activity"/>
    <property type="evidence" value="ECO:0007669"/>
    <property type="project" value="TreeGrafter"/>
</dbReference>
<evidence type="ECO:0000256" key="6">
    <source>
        <dbReference type="ARBA" id="ARBA00022833"/>
    </source>
</evidence>
<dbReference type="GO" id="GO:0046872">
    <property type="term" value="F:metal ion binding"/>
    <property type="evidence" value="ECO:0007669"/>
    <property type="project" value="UniProtKB-KW"/>
</dbReference>
<dbReference type="EC" id="3.4.13.18" evidence="11"/>
<evidence type="ECO:0000259" key="19">
    <source>
        <dbReference type="Pfam" id="PF07687"/>
    </source>
</evidence>
<comment type="catalytic activity">
    <reaction evidence="10">
        <text>Hydrolysis of dipeptides, preferentially hydrophobic dipeptides including prolyl amino acids.</text>
        <dbReference type="EC" id="3.4.13.18"/>
    </reaction>
</comment>
<keyword evidence="7 20" id="KW-0224">Dipeptidase</keyword>
<organism evidence="20 21">
    <name type="scientific">Suttonella ornithocola</name>
    <dbReference type="NCBI Taxonomy" id="279832"/>
    <lineage>
        <taxon>Bacteria</taxon>
        <taxon>Pseudomonadati</taxon>
        <taxon>Pseudomonadota</taxon>
        <taxon>Gammaproteobacteria</taxon>
        <taxon>Cardiobacteriales</taxon>
        <taxon>Cardiobacteriaceae</taxon>
        <taxon>Suttonella</taxon>
    </lineage>
</organism>
<dbReference type="AlphaFoldDB" id="A0A380MWB4"/>
<evidence type="ECO:0000256" key="17">
    <source>
        <dbReference type="ARBA" id="ARBA00077688"/>
    </source>
</evidence>
<sequence>MSAISQLNPQAVWQYFDQLTQIPRPSHYEEAVQQFILDEAKKLGLSAERDEVGNIVVRKPATQGKENVPGVILQSHLDMVAQKNQDTQHNFTQDPIKTLIEGDWVTAQGTTLGADNGIGAAAALAVLASKDISHGPIEALFTATEETGMEGAKGLKGGWLNGEILLNLDSEELGEICIGCAGGLDGDFSLPLAFQPNTAPGFALHIRGLKGGHSGIDIIRQRGNAIKILIRLLSTISDKVKISTLEGGNLRNAIPREADALFASEEDIQTLRNLIEKEAALIRHGLPKEDRQFVVQIESVSQPVQIWTQETQKTVLDILELCPNGVDRMSVEVPAIVETSSNLAKLTCKGSILSIHCLLRSSDSSAKNYLANNISRLFQLAGGSAKLSGNYDGWQPVNDAEITQIVAKEGEKLLGKKPHISIIHAGLECGLLNRHYPHWQMVSFGPTIEMPHSPDERVNIKSVDIFWQWLKNILETL</sequence>
<comment type="similarity">
    <text evidence="13">Belongs to the peptidase M20C family.</text>
</comment>
<evidence type="ECO:0000256" key="2">
    <source>
        <dbReference type="ARBA" id="ARBA00001947"/>
    </source>
</evidence>
<evidence type="ECO:0000256" key="1">
    <source>
        <dbReference type="ARBA" id="ARBA00001941"/>
    </source>
</evidence>
<evidence type="ECO:0000256" key="10">
    <source>
        <dbReference type="ARBA" id="ARBA00036421"/>
    </source>
</evidence>
<accession>A0A380MWB4</accession>
<dbReference type="PRINTS" id="PR00934">
    <property type="entry name" value="XHISDIPTASE"/>
</dbReference>
<keyword evidence="5 20" id="KW-0378">Hydrolase</keyword>
<evidence type="ECO:0000256" key="5">
    <source>
        <dbReference type="ARBA" id="ARBA00022801"/>
    </source>
</evidence>
<name>A0A380MWB4_9GAMM</name>
<evidence type="ECO:0000256" key="12">
    <source>
        <dbReference type="ARBA" id="ARBA00044252"/>
    </source>
</evidence>
<dbReference type="FunFam" id="3.40.630.10:FF:000018">
    <property type="entry name" value="Aminoacyl-histidine dipeptidase PepD"/>
    <property type="match status" value="1"/>
</dbReference>
<keyword evidence="6" id="KW-0862">Zinc</keyword>
<proteinExistence type="inferred from homology"/>
<reference evidence="20 21" key="1">
    <citation type="submission" date="2018-06" db="EMBL/GenBank/DDBJ databases">
        <authorList>
            <consortium name="Pathogen Informatics"/>
            <person name="Doyle S."/>
        </authorList>
    </citation>
    <scope>NUCLEOTIDE SEQUENCE [LARGE SCALE GENOMIC DNA]</scope>
    <source>
        <strain evidence="20 21">NCTC13337</strain>
    </source>
</reference>
<keyword evidence="9" id="KW-0170">Cobalt</keyword>
<dbReference type="PANTHER" id="PTHR43501:SF1">
    <property type="entry name" value="CYTOSOL NON-SPECIFIC DIPEPTIDASE"/>
    <property type="match status" value="1"/>
</dbReference>
<dbReference type="Pfam" id="PF01546">
    <property type="entry name" value="Peptidase_M20"/>
    <property type="match status" value="1"/>
</dbReference>